<sequence length="52" mass="6255">MLQLPQGTRNPDDNSPIDLNSVFDVFVYIILPLLIIVFYILWRRWKKGRDKH</sequence>
<feature type="transmembrane region" description="Helical" evidence="1">
    <location>
        <begin position="25"/>
        <end position="42"/>
    </location>
</feature>
<evidence type="ECO:0000313" key="3">
    <source>
        <dbReference type="Proteomes" id="UP000251545"/>
    </source>
</evidence>
<comment type="caution">
    <text evidence="2">The sequence shown here is derived from an EMBL/GenBank/DDBJ whole genome shotgun (WGS) entry which is preliminary data.</text>
</comment>
<evidence type="ECO:0000256" key="1">
    <source>
        <dbReference type="SAM" id="Phobius"/>
    </source>
</evidence>
<name>A0A362XB97_9FLAO</name>
<dbReference type="RefSeq" id="WP_105474009.1">
    <property type="nucleotide sequence ID" value="NZ_PVEO01000006.1"/>
</dbReference>
<accession>A0A362XB97</accession>
<dbReference type="AlphaFoldDB" id="A0A362XB97"/>
<evidence type="ECO:0008006" key="4">
    <source>
        <dbReference type="Google" id="ProtNLM"/>
    </source>
</evidence>
<dbReference type="Proteomes" id="UP000251545">
    <property type="component" value="Unassembled WGS sequence"/>
</dbReference>
<keyword evidence="1" id="KW-0472">Membrane</keyword>
<gene>
    <name evidence="2" type="ORF">CLV33_106127</name>
</gene>
<evidence type="ECO:0000313" key="2">
    <source>
        <dbReference type="EMBL" id="PQV47808.1"/>
    </source>
</evidence>
<keyword evidence="1" id="KW-1133">Transmembrane helix</keyword>
<dbReference type="EMBL" id="PVEO01000006">
    <property type="protein sequence ID" value="PQV47808.1"/>
    <property type="molecule type" value="Genomic_DNA"/>
</dbReference>
<proteinExistence type="predicted"/>
<reference evidence="2 3" key="1">
    <citation type="submission" date="2018-02" db="EMBL/GenBank/DDBJ databases">
        <title>Genomic Encyclopedia of Archaeal and Bacterial Type Strains, Phase II (KMG-II): from individual species to whole genera.</title>
        <authorList>
            <person name="Goeker M."/>
        </authorList>
    </citation>
    <scope>NUCLEOTIDE SEQUENCE [LARGE SCALE GENOMIC DNA]</scope>
    <source>
        <strain evidence="2 3">DSM 21165</strain>
    </source>
</reference>
<keyword evidence="1" id="KW-0812">Transmembrane</keyword>
<organism evidence="2 3">
    <name type="scientific">Jejuia pallidilutea</name>
    <dbReference type="NCBI Taxonomy" id="504487"/>
    <lineage>
        <taxon>Bacteria</taxon>
        <taxon>Pseudomonadati</taxon>
        <taxon>Bacteroidota</taxon>
        <taxon>Flavobacteriia</taxon>
        <taxon>Flavobacteriales</taxon>
        <taxon>Flavobacteriaceae</taxon>
        <taxon>Jejuia</taxon>
    </lineage>
</organism>
<protein>
    <recommendedName>
        <fullName evidence="4">Adenylosuccinate synthetase</fullName>
    </recommendedName>
</protein>